<keyword evidence="15" id="KW-0186">Copper</keyword>
<dbReference type="PROSITE" id="PS00077">
    <property type="entry name" value="COX1_CUB"/>
    <property type="match status" value="1"/>
</dbReference>
<evidence type="ECO:0000256" key="9">
    <source>
        <dbReference type="ARBA" id="ARBA00022692"/>
    </source>
</evidence>
<dbReference type="NCBIfam" id="TIGR00781">
    <property type="entry name" value="ccoO"/>
    <property type="match status" value="1"/>
</dbReference>
<feature type="transmembrane region" description="Helical" evidence="20">
    <location>
        <begin position="150"/>
        <end position="172"/>
    </location>
</feature>
<comment type="caution">
    <text evidence="23">The sequence shown here is derived from an EMBL/GenBank/DDBJ whole genome shotgun (WGS) entry which is preliminary data.</text>
</comment>
<dbReference type="GO" id="GO:0015990">
    <property type="term" value="P:electron transport coupled proton transport"/>
    <property type="evidence" value="ECO:0007669"/>
    <property type="project" value="TreeGrafter"/>
</dbReference>
<keyword evidence="14 18" id="KW-0408">Iron</keyword>
<feature type="transmembrane region" description="Helical" evidence="20">
    <location>
        <begin position="298"/>
        <end position="318"/>
    </location>
</feature>
<evidence type="ECO:0000256" key="16">
    <source>
        <dbReference type="ARBA" id="ARBA00023136"/>
    </source>
</evidence>
<dbReference type="Proteomes" id="UP000252172">
    <property type="component" value="Unassembled WGS sequence"/>
</dbReference>
<evidence type="ECO:0000313" key="23">
    <source>
        <dbReference type="EMBL" id="RCU44091.1"/>
    </source>
</evidence>
<comment type="similarity">
    <text evidence="19">Belongs to the heme-copper respiratory oxidase family.</text>
</comment>
<evidence type="ECO:0000256" key="8">
    <source>
        <dbReference type="ARBA" id="ARBA00022660"/>
    </source>
</evidence>
<dbReference type="InterPro" id="IPR023615">
    <property type="entry name" value="Cyt_c_Oxase_su1_BS"/>
</dbReference>
<dbReference type="NCBIfam" id="NF011055">
    <property type="entry name" value="PRK14487.1"/>
    <property type="match status" value="1"/>
</dbReference>
<keyword evidence="6" id="KW-1003">Cell membrane</keyword>
<evidence type="ECO:0000256" key="4">
    <source>
        <dbReference type="ARBA" id="ARBA00012949"/>
    </source>
</evidence>
<dbReference type="InterPro" id="IPR000883">
    <property type="entry name" value="Cyt_C_Oxase_1"/>
</dbReference>
<dbReference type="Pfam" id="PF02433">
    <property type="entry name" value="FixO"/>
    <property type="match status" value="1"/>
</dbReference>
<feature type="transmembrane region" description="Helical" evidence="20">
    <location>
        <begin position="179"/>
        <end position="199"/>
    </location>
</feature>
<dbReference type="RefSeq" id="WP_114303070.1">
    <property type="nucleotide sequence ID" value="NZ_QPIE01000002.1"/>
</dbReference>
<feature type="transmembrane region" description="Helical" evidence="20">
    <location>
        <begin position="227"/>
        <end position="250"/>
    </location>
</feature>
<evidence type="ECO:0000256" key="17">
    <source>
        <dbReference type="ARBA" id="ARBA00047816"/>
    </source>
</evidence>
<dbReference type="Gene3D" id="1.20.210.10">
    <property type="entry name" value="Cytochrome c oxidase-like, subunit I domain"/>
    <property type="match status" value="1"/>
</dbReference>
<evidence type="ECO:0000256" key="18">
    <source>
        <dbReference type="PIRSR" id="PIRSR604677-50"/>
    </source>
</evidence>
<dbReference type="EC" id="7.1.1.9" evidence="4"/>
<keyword evidence="11" id="KW-1278">Translocase</keyword>
<comment type="cofactor">
    <cofactor evidence="18">
        <name>heme</name>
        <dbReference type="ChEBI" id="CHEBI:30413"/>
    </cofactor>
    <text evidence="18">Binds 2 heme groups per subunit, denoted as high- and low-spin.</text>
</comment>
<dbReference type="Pfam" id="PF00115">
    <property type="entry name" value="COX1"/>
    <property type="match status" value="1"/>
</dbReference>
<feature type="binding site" evidence="18">
    <location>
        <position position="231"/>
    </location>
    <ligand>
        <name>Cu cation</name>
        <dbReference type="ChEBI" id="CHEBI:23378"/>
        <label>B</label>
    </ligand>
</feature>
<dbReference type="SUPFAM" id="SSF81442">
    <property type="entry name" value="Cytochrome c oxidase subunit I-like"/>
    <property type="match status" value="1"/>
</dbReference>
<keyword evidence="24" id="KW-1185">Reference proteome</keyword>
<feature type="transmembrane region" description="Helical" evidence="20">
    <location>
        <begin position="521"/>
        <end position="540"/>
    </location>
</feature>
<dbReference type="Gene3D" id="1.10.760.10">
    <property type="entry name" value="Cytochrome c-like domain"/>
    <property type="match status" value="1"/>
</dbReference>
<keyword evidence="8 19" id="KW-0679">Respiratory chain</keyword>
<dbReference type="InterPro" id="IPR003468">
    <property type="entry name" value="Cyt_c_oxidase_monohaem-su/FixO"/>
</dbReference>
<feature type="binding site" evidence="18">
    <location>
        <position position="281"/>
    </location>
    <ligand>
        <name>Cu cation</name>
        <dbReference type="ChEBI" id="CHEBI:23378"/>
        <label>B</label>
    </ligand>
</feature>
<dbReference type="NCBIfam" id="TIGR00780">
    <property type="entry name" value="ccoN"/>
    <property type="match status" value="1"/>
</dbReference>
<feature type="transmembrane region" description="Helical" evidence="20">
    <location>
        <begin position="12"/>
        <end position="40"/>
    </location>
</feature>
<keyword evidence="9 19" id="KW-0812">Transmembrane</keyword>
<evidence type="ECO:0000256" key="20">
    <source>
        <dbReference type="SAM" id="Phobius"/>
    </source>
</evidence>
<gene>
    <name evidence="23" type="primary">ccoN</name>
    <name evidence="23" type="ORF">DQ356_03490</name>
</gene>
<dbReference type="GO" id="GO:0046872">
    <property type="term" value="F:metal ion binding"/>
    <property type="evidence" value="ECO:0007669"/>
    <property type="project" value="UniProtKB-KW"/>
</dbReference>
<feature type="transmembrane region" description="Helical" evidence="20">
    <location>
        <begin position="406"/>
        <end position="424"/>
    </location>
</feature>
<accession>A0A368N3I2</accession>
<dbReference type="InterPro" id="IPR023616">
    <property type="entry name" value="Cyt_c_oxase-like_su1_dom"/>
</dbReference>
<dbReference type="PROSITE" id="PS50855">
    <property type="entry name" value="COX1"/>
    <property type="match status" value="1"/>
</dbReference>
<comment type="subcellular location">
    <subcellularLocation>
        <location evidence="2">Cell membrane</location>
        <topology evidence="2">Multi-pass membrane protein</topology>
    </subcellularLocation>
</comment>
<comment type="pathway">
    <text evidence="3">Energy metabolism; oxidative phosphorylation.</text>
</comment>
<dbReference type="InterPro" id="IPR004677">
    <property type="entry name" value="Cyt_c_oxidase_cbb3_su1"/>
</dbReference>
<feature type="transmembrane region" description="Helical" evidence="20">
    <location>
        <begin position="372"/>
        <end position="394"/>
    </location>
</feature>
<evidence type="ECO:0000256" key="1">
    <source>
        <dbReference type="ARBA" id="ARBA00001970"/>
    </source>
</evidence>
<evidence type="ECO:0000256" key="7">
    <source>
        <dbReference type="ARBA" id="ARBA00022617"/>
    </source>
</evidence>
<evidence type="ECO:0000256" key="14">
    <source>
        <dbReference type="ARBA" id="ARBA00023004"/>
    </source>
</evidence>
<comment type="cofactor">
    <cofactor evidence="18">
        <name>Cu(2+)</name>
        <dbReference type="ChEBI" id="CHEBI:29036"/>
    </cofactor>
    <text evidence="18">Binds 1 copper ion per subunit, denoted as copper B.</text>
</comment>
<evidence type="ECO:0000313" key="24">
    <source>
        <dbReference type="Proteomes" id="UP000252172"/>
    </source>
</evidence>
<dbReference type="GO" id="GO:0022904">
    <property type="term" value="P:respiratory electron transport chain"/>
    <property type="evidence" value="ECO:0007669"/>
    <property type="project" value="TreeGrafter"/>
</dbReference>
<evidence type="ECO:0000256" key="19">
    <source>
        <dbReference type="RuleBase" id="RU000370"/>
    </source>
</evidence>
<dbReference type="NCBIfam" id="NF011053">
    <property type="entry name" value="PRK14485.1"/>
    <property type="match status" value="1"/>
</dbReference>
<feature type="binding site" description="axial binding residue" evidence="18">
    <location>
        <position position="369"/>
    </location>
    <ligand>
        <name>heme b</name>
        <dbReference type="ChEBI" id="CHEBI:60344"/>
        <label>2; high-spin</label>
    </ligand>
    <ligandPart>
        <name>Fe</name>
        <dbReference type="ChEBI" id="CHEBI:18248"/>
    </ligandPart>
</feature>
<feature type="binding site" evidence="18">
    <location>
        <position position="282"/>
    </location>
    <ligand>
        <name>Cu cation</name>
        <dbReference type="ChEBI" id="CHEBI:23378"/>
        <label>B</label>
    </ligand>
</feature>
<comment type="cofactor">
    <cofactor evidence="1">
        <name>heme b</name>
        <dbReference type="ChEBI" id="CHEBI:60344"/>
    </cofactor>
</comment>
<feature type="binding site" description="axial binding residue" evidence="18">
    <location>
        <position position="371"/>
    </location>
    <ligand>
        <name>heme b</name>
        <dbReference type="ChEBI" id="CHEBI:60344"/>
        <label>1; low-spin</label>
    </ligand>
    <ligandPart>
        <name>Fe</name>
        <dbReference type="ChEBI" id="CHEBI:18248"/>
    </ligandPart>
</feature>
<evidence type="ECO:0000256" key="12">
    <source>
        <dbReference type="ARBA" id="ARBA00022982"/>
    </source>
</evidence>
<evidence type="ECO:0000256" key="10">
    <source>
        <dbReference type="ARBA" id="ARBA00022723"/>
    </source>
</evidence>
<dbReference type="GO" id="GO:0020037">
    <property type="term" value="F:heme binding"/>
    <property type="evidence" value="ECO:0007669"/>
    <property type="project" value="InterPro"/>
</dbReference>
<dbReference type="GO" id="GO:0009060">
    <property type="term" value="P:aerobic respiration"/>
    <property type="evidence" value="ECO:0007669"/>
    <property type="project" value="InterPro"/>
</dbReference>
<evidence type="ECO:0000259" key="22">
    <source>
        <dbReference type="PROSITE" id="PS51007"/>
    </source>
</evidence>
<dbReference type="InterPro" id="IPR009056">
    <property type="entry name" value="Cyt_c-like_dom"/>
</dbReference>
<dbReference type="SUPFAM" id="SSF46626">
    <property type="entry name" value="Cytochrome c"/>
    <property type="match status" value="1"/>
</dbReference>
<evidence type="ECO:0000256" key="6">
    <source>
        <dbReference type="ARBA" id="ARBA00022475"/>
    </source>
</evidence>
<dbReference type="AlphaFoldDB" id="A0A368N3I2"/>
<proteinExistence type="inferred from homology"/>
<dbReference type="InterPro" id="IPR036927">
    <property type="entry name" value="Cyt_c_oxase-like_su1_sf"/>
</dbReference>
<feature type="transmembrane region" description="Helical" evidence="20">
    <location>
        <begin position="458"/>
        <end position="481"/>
    </location>
</feature>
<dbReference type="PANTHER" id="PTHR10422:SF29">
    <property type="entry name" value="CYTOCHROME C OXIDASE SUBUNIT 1 HOMOLOG, BACTEROID"/>
    <property type="match status" value="1"/>
</dbReference>
<keyword evidence="7 18" id="KW-0349">Heme</keyword>
<feature type="domain" description="Cytochrome oxidase subunit I profile" evidence="21">
    <location>
        <begin position="16"/>
        <end position="497"/>
    </location>
</feature>
<keyword evidence="16 20" id="KW-0472">Membrane</keyword>
<keyword evidence="10 18" id="KW-0479">Metal-binding</keyword>
<dbReference type="PANTHER" id="PTHR10422">
    <property type="entry name" value="CYTOCHROME C OXIDASE SUBUNIT 1"/>
    <property type="match status" value="1"/>
</dbReference>
<feature type="transmembrane region" description="Helical" evidence="20">
    <location>
        <begin position="115"/>
        <end position="138"/>
    </location>
</feature>
<dbReference type="GO" id="GO:0005886">
    <property type="term" value="C:plasma membrane"/>
    <property type="evidence" value="ECO:0007669"/>
    <property type="project" value="UniProtKB-SubCell"/>
</dbReference>
<feature type="domain" description="Cytochrome c" evidence="22">
    <location>
        <begin position="560"/>
        <end position="739"/>
    </location>
</feature>
<dbReference type="InterPro" id="IPR036909">
    <property type="entry name" value="Cyt_c-like_dom_sf"/>
</dbReference>
<evidence type="ECO:0000256" key="5">
    <source>
        <dbReference type="ARBA" id="ARBA00022448"/>
    </source>
</evidence>
<feature type="transmembrane region" description="Helical" evidence="20">
    <location>
        <begin position="81"/>
        <end position="103"/>
    </location>
</feature>
<comment type="catalytic activity">
    <reaction evidence="17">
        <text>4 Fe(II)-[cytochrome c] + O2 + 8 H(+)(in) = 4 Fe(III)-[cytochrome c] + 2 H2O + 4 H(+)(out)</text>
        <dbReference type="Rhea" id="RHEA:11436"/>
        <dbReference type="Rhea" id="RHEA-COMP:10350"/>
        <dbReference type="Rhea" id="RHEA-COMP:14399"/>
        <dbReference type="ChEBI" id="CHEBI:15377"/>
        <dbReference type="ChEBI" id="CHEBI:15378"/>
        <dbReference type="ChEBI" id="CHEBI:15379"/>
        <dbReference type="ChEBI" id="CHEBI:29033"/>
        <dbReference type="ChEBI" id="CHEBI:29034"/>
        <dbReference type="EC" id="7.1.1.9"/>
    </reaction>
</comment>
<keyword evidence="5 19" id="KW-0813">Transport</keyword>
<sequence>METQKFSYDNSIVRAFLYATVVFGIVGFLFGLTAALMLFYPELPEYFLGTDDDTIKSLAAGNIEGLINSQGAFGFGRIRMIHTSAVIFAFVCNGFFAGAYYSIQRLLKTRMWSDTLSWIHFWGWQLMIVATVITFFMGINTSKEYAEHEWPIDILITVVWVIFGINMFATIAVRRVRHLYVAIWFYIGTWVAIAMLHIFNNLEVPLTFTGWKSYSAYAGVKDALVQWWYGHNAVAFVLTTPILGLMYYFLPKAADRPVFSYKLSIIHFWSLIFVYIWAGPHHLQYTALPSWAQALGTGFSIMLIAPSWGGMLNGLLTLRGAWDKVRENPVLKFFVVAITCYGMATFEGPILATKTLNKIGHFTDWVIGHVHIGALGWNGFMTFGMIYYLLPIMWRTKLWSVKLANWHFWLGTLGIIFYAVPLYIAGFTQGLMWKQFNPDGTLVYKQWLDTVTAIIPYYVMRFVGGLLYIIGAILMCINVVATVRSGSFQKEVHAEAPALAKISKKRKEGEGAHLWLERMPVYLSILAFIAVAIGGAVQIIPTLTVKENVPTISAVKPYSPLELEGRDLYIREGCNSCHSQVIRPFRDEVVRFNGKNGQYSKAGEFVYDRPFLWGSKRTGPDLHRQGGKNPSSWHYKHMYNPRSTSAGSIMPRYPWLIANDLDRSQTVDKIRFMKNVYDVPYSKAEIDSATQWADNQAAKIVKEIFDEAPDLKSAYATRPEGELNKKEIIALIAYLQRLGTDIKTTEIKTASNN</sequence>
<name>A0A368N3I2_9FLAO</name>
<reference evidence="23 24" key="1">
    <citation type="submission" date="2018-07" db="EMBL/GenBank/DDBJ databases">
        <title>Chryseobacterium lacus sp. nov., isolated from lake water.</title>
        <authorList>
            <person name="Li C.-M."/>
        </authorList>
    </citation>
    <scope>NUCLEOTIDE SEQUENCE [LARGE SCALE GENOMIC DNA]</scope>
    <source>
        <strain evidence="23 24">YLOS41</strain>
    </source>
</reference>
<dbReference type="GO" id="GO:0004129">
    <property type="term" value="F:cytochrome-c oxidase activity"/>
    <property type="evidence" value="ECO:0007669"/>
    <property type="project" value="UniProtKB-EC"/>
</dbReference>
<evidence type="ECO:0000256" key="3">
    <source>
        <dbReference type="ARBA" id="ARBA00004673"/>
    </source>
</evidence>
<dbReference type="OrthoDB" id="9806838at2"/>
<dbReference type="GO" id="GO:0016491">
    <property type="term" value="F:oxidoreductase activity"/>
    <property type="evidence" value="ECO:0007669"/>
    <property type="project" value="UniProtKB-KW"/>
</dbReference>
<protein>
    <recommendedName>
        <fullName evidence="4">cytochrome-c oxidase</fullName>
        <ecNumber evidence="4">7.1.1.9</ecNumber>
    </recommendedName>
</protein>
<feature type="transmembrane region" description="Helical" evidence="20">
    <location>
        <begin position="330"/>
        <end position="352"/>
    </location>
</feature>
<organism evidence="23 24">
    <name type="scientific">Chryseobacterium lacus</name>
    <dbReference type="NCBI Taxonomy" id="2058346"/>
    <lineage>
        <taxon>Bacteria</taxon>
        <taxon>Pseudomonadati</taxon>
        <taxon>Bacteroidota</taxon>
        <taxon>Flavobacteriia</taxon>
        <taxon>Flavobacteriales</taxon>
        <taxon>Weeksellaceae</taxon>
        <taxon>Chryseobacterium group</taxon>
        <taxon>Chryseobacterium</taxon>
    </lineage>
</organism>
<evidence type="ECO:0000256" key="11">
    <source>
        <dbReference type="ARBA" id="ARBA00022967"/>
    </source>
</evidence>
<keyword evidence="12 19" id="KW-0249">Electron transport</keyword>
<evidence type="ECO:0000256" key="2">
    <source>
        <dbReference type="ARBA" id="ARBA00004651"/>
    </source>
</evidence>
<dbReference type="PROSITE" id="PS51007">
    <property type="entry name" value="CYTC"/>
    <property type="match status" value="1"/>
</dbReference>
<keyword evidence="23" id="KW-0560">Oxidoreductase</keyword>
<evidence type="ECO:0000259" key="21">
    <source>
        <dbReference type="PROSITE" id="PS50855"/>
    </source>
</evidence>
<keyword evidence="13 20" id="KW-1133">Transmembrane helix</keyword>
<dbReference type="EMBL" id="QPIE01000002">
    <property type="protein sequence ID" value="RCU44091.1"/>
    <property type="molecule type" value="Genomic_DNA"/>
</dbReference>
<evidence type="ECO:0000256" key="15">
    <source>
        <dbReference type="ARBA" id="ARBA00023008"/>
    </source>
</evidence>
<feature type="binding site" description="axial binding residue" evidence="18">
    <location>
        <position position="82"/>
    </location>
    <ligand>
        <name>heme b</name>
        <dbReference type="ChEBI" id="CHEBI:60344"/>
        <label>1; low-spin</label>
    </ligand>
    <ligandPart>
        <name>Fe</name>
        <dbReference type="ChEBI" id="CHEBI:18248"/>
    </ligandPart>
</feature>
<evidence type="ECO:0000256" key="13">
    <source>
        <dbReference type="ARBA" id="ARBA00022989"/>
    </source>
</evidence>
<feature type="transmembrane region" description="Helical" evidence="20">
    <location>
        <begin position="259"/>
        <end position="278"/>
    </location>
</feature>